<gene>
    <name evidence="3" type="ORF">SAMN05216466_103109</name>
</gene>
<dbReference type="RefSeq" id="WP_244106421.1">
    <property type="nucleotide sequence ID" value="NZ_CADERL010000022.1"/>
</dbReference>
<dbReference type="Pfam" id="PF14534">
    <property type="entry name" value="DUF4440"/>
    <property type="match status" value="1"/>
</dbReference>
<dbReference type="SUPFAM" id="SSF54427">
    <property type="entry name" value="NTF2-like"/>
    <property type="match status" value="1"/>
</dbReference>
<feature type="signal peptide" evidence="1">
    <location>
        <begin position="1"/>
        <end position="29"/>
    </location>
</feature>
<proteinExistence type="predicted"/>
<dbReference type="CDD" id="cd00531">
    <property type="entry name" value="NTF2_like"/>
    <property type="match status" value="1"/>
</dbReference>
<organism evidence="3 4">
    <name type="scientific">Paraburkholderia phenazinium</name>
    <dbReference type="NCBI Taxonomy" id="60549"/>
    <lineage>
        <taxon>Bacteria</taxon>
        <taxon>Pseudomonadati</taxon>
        <taxon>Pseudomonadota</taxon>
        <taxon>Betaproteobacteria</taxon>
        <taxon>Burkholderiales</taxon>
        <taxon>Burkholderiaceae</taxon>
        <taxon>Paraburkholderia</taxon>
    </lineage>
</organism>
<name>A0A1G7TPS0_9BURK</name>
<reference evidence="3 4" key="1">
    <citation type="submission" date="2016-10" db="EMBL/GenBank/DDBJ databases">
        <authorList>
            <person name="de Groot N.N."/>
        </authorList>
    </citation>
    <scope>NUCLEOTIDE SEQUENCE [LARGE SCALE GENOMIC DNA]</scope>
    <source>
        <strain evidence="3 4">LMG 2247</strain>
    </source>
</reference>
<evidence type="ECO:0000259" key="2">
    <source>
        <dbReference type="Pfam" id="PF14534"/>
    </source>
</evidence>
<sequence>MKQHALIAYIATAMVAALLALVSSIPLSAAEENNLPYSSDPSVRAEQQAVYDVVNRYQEALNSKDTNAIVGLFADDSVAEWNDKRTYTTHEQKVAGYDALFKIANFTTHFAYDAINVYGDTAVVRTHHHVGAAVIENGKKVTDYNREVFVLRKIDGTWKIVLYTFNTDPKQGEG</sequence>
<protein>
    <recommendedName>
        <fullName evidence="2">DUF4440 domain-containing protein</fullName>
    </recommendedName>
</protein>
<dbReference type="EMBL" id="FNCJ01000003">
    <property type="protein sequence ID" value="SDG37221.1"/>
    <property type="molecule type" value="Genomic_DNA"/>
</dbReference>
<accession>A0A1G7TPS0</accession>
<feature type="domain" description="DUF4440" evidence="2">
    <location>
        <begin position="53"/>
        <end position="160"/>
    </location>
</feature>
<evidence type="ECO:0000313" key="3">
    <source>
        <dbReference type="EMBL" id="SDG37221.1"/>
    </source>
</evidence>
<dbReference type="Gene3D" id="3.10.450.50">
    <property type="match status" value="1"/>
</dbReference>
<keyword evidence="1" id="KW-0732">Signal</keyword>
<evidence type="ECO:0000256" key="1">
    <source>
        <dbReference type="SAM" id="SignalP"/>
    </source>
</evidence>
<feature type="chain" id="PRO_5011718412" description="DUF4440 domain-containing protein" evidence="1">
    <location>
        <begin position="30"/>
        <end position="174"/>
    </location>
</feature>
<dbReference type="InterPro" id="IPR032710">
    <property type="entry name" value="NTF2-like_dom_sf"/>
</dbReference>
<dbReference type="AlphaFoldDB" id="A0A1G7TPS0"/>
<evidence type="ECO:0000313" key="4">
    <source>
        <dbReference type="Proteomes" id="UP000199706"/>
    </source>
</evidence>
<dbReference type="Proteomes" id="UP000199706">
    <property type="component" value="Unassembled WGS sequence"/>
</dbReference>
<dbReference type="InterPro" id="IPR027843">
    <property type="entry name" value="DUF4440"/>
</dbReference>